<feature type="domain" description="Aminomethyltransferase C-terminal" evidence="2">
    <location>
        <begin position="216"/>
        <end position="300"/>
    </location>
</feature>
<evidence type="ECO:0000259" key="1">
    <source>
        <dbReference type="Pfam" id="PF01571"/>
    </source>
</evidence>
<dbReference type="Pfam" id="PF01571">
    <property type="entry name" value="GCV_T"/>
    <property type="match status" value="1"/>
</dbReference>
<dbReference type="PIRSF" id="PIRSF006487">
    <property type="entry name" value="GcvT"/>
    <property type="match status" value="1"/>
</dbReference>
<dbReference type="SUPFAM" id="SSF103025">
    <property type="entry name" value="Folate-binding domain"/>
    <property type="match status" value="1"/>
</dbReference>
<organism evidence="3">
    <name type="scientific">marine metagenome</name>
    <dbReference type="NCBI Taxonomy" id="408172"/>
    <lineage>
        <taxon>unclassified sequences</taxon>
        <taxon>metagenomes</taxon>
        <taxon>ecological metagenomes</taxon>
    </lineage>
</organism>
<dbReference type="Pfam" id="PF08669">
    <property type="entry name" value="GCV_T_C"/>
    <property type="match status" value="1"/>
</dbReference>
<evidence type="ECO:0000313" key="3">
    <source>
        <dbReference type="EMBL" id="SVA97912.1"/>
    </source>
</evidence>
<protein>
    <recommendedName>
        <fullName evidence="4">Sarcosine oxidase subunit alpha</fullName>
    </recommendedName>
</protein>
<dbReference type="InterPro" id="IPR013977">
    <property type="entry name" value="GcvT_C"/>
</dbReference>
<proteinExistence type="predicted"/>
<dbReference type="PANTHER" id="PTHR43757:SF2">
    <property type="entry name" value="AMINOMETHYLTRANSFERASE, MITOCHONDRIAL"/>
    <property type="match status" value="1"/>
</dbReference>
<feature type="domain" description="GCVT N-terminal" evidence="1">
    <location>
        <begin position="2"/>
        <end position="195"/>
    </location>
</feature>
<dbReference type="GO" id="GO:0005739">
    <property type="term" value="C:mitochondrion"/>
    <property type="evidence" value="ECO:0007669"/>
    <property type="project" value="TreeGrafter"/>
</dbReference>
<evidence type="ECO:0000259" key="2">
    <source>
        <dbReference type="Pfam" id="PF08669"/>
    </source>
</evidence>
<reference evidence="3" key="1">
    <citation type="submission" date="2018-05" db="EMBL/GenBank/DDBJ databases">
        <authorList>
            <person name="Lanie J.A."/>
            <person name="Ng W.-L."/>
            <person name="Kazmierczak K.M."/>
            <person name="Andrzejewski T.M."/>
            <person name="Davidsen T.M."/>
            <person name="Wayne K.J."/>
            <person name="Tettelin H."/>
            <person name="Glass J.I."/>
            <person name="Rusch D."/>
            <person name="Podicherti R."/>
            <person name="Tsui H.-C.T."/>
            <person name="Winkler M.E."/>
        </authorList>
    </citation>
    <scope>NUCLEOTIDE SEQUENCE</scope>
</reference>
<feature type="non-terminal residue" evidence="3">
    <location>
        <position position="1"/>
    </location>
</feature>
<dbReference type="PANTHER" id="PTHR43757">
    <property type="entry name" value="AMINOMETHYLTRANSFERASE"/>
    <property type="match status" value="1"/>
</dbReference>
<dbReference type="InterPro" id="IPR006222">
    <property type="entry name" value="GCVT_N"/>
</dbReference>
<dbReference type="InterPro" id="IPR028896">
    <property type="entry name" value="GcvT/YgfZ/DmdA"/>
</dbReference>
<dbReference type="EMBL" id="UINC01024393">
    <property type="protein sequence ID" value="SVA97912.1"/>
    <property type="molecule type" value="Genomic_DNA"/>
</dbReference>
<gene>
    <name evidence="3" type="ORF">METZ01_LOCUS150766</name>
</gene>
<name>A0A382A9X5_9ZZZZ</name>
<dbReference type="SUPFAM" id="SSF101790">
    <property type="entry name" value="Aminomethyltransferase beta-barrel domain"/>
    <property type="match status" value="1"/>
</dbReference>
<accession>A0A382A9X5</accession>
<sequence length="308" mass="33360">DLEIGQGRFGLMLHEDGRLLDDGVTFRLGENHYLLSAGSGTADAVYTHMVRLLQVVWPNLRVYVTTVTSQWANICVCGPKAREVLVATGIDINLDSDSFPFMSMCEGRVAGKYSRVARVSYTGELSFEINVRRRDGLAVWRTLMDAGAAFGITPVGSETSGVLRIEKGYISAGAEGDGITNPFDAGMSWVVNLNKPDFVGKRSLVRDRSVGGVRQQVVGLLPQDEQFVMVEGSAIIEPEAVGEVPSFLGHVTASCFSPNLDRSISLALLKNGRDRHGDAVTVSGLDRTIEALVVPPIFIDAKGERMRS</sequence>
<dbReference type="InterPro" id="IPR027266">
    <property type="entry name" value="TrmE/GcvT-like"/>
</dbReference>
<evidence type="ECO:0008006" key="4">
    <source>
        <dbReference type="Google" id="ProtNLM"/>
    </source>
</evidence>
<dbReference type="Gene3D" id="3.30.1360.120">
    <property type="entry name" value="Probable tRNA modification gtpase trme, domain 1"/>
    <property type="match status" value="1"/>
</dbReference>
<dbReference type="AlphaFoldDB" id="A0A382A9X5"/>
<dbReference type="InterPro" id="IPR029043">
    <property type="entry name" value="GcvT/YgfZ_C"/>
</dbReference>